<dbReference type="OrthoDB" id="2991024at2759"/>
<dbReference type="InterPro" id="IPR014720">
    <property type="entry name" value="dsRBD_dom"/>
</dbReference>
<evidence type="ECO:0000313" key="2">
    <source>
        <dbReference type="EMBL" id="KAF9502164.1"/>
    </source>
</evidence>
<gene>
    <name evidence="2" type="ORF">BDN71DRAFT_1500313</name>
</gene>
<dbReference type="SUPFAM" id="SSF54768">
    <property type="entry name" value="dsRNA-binding domain-like"/>
    <property type="match status" value="1"/>
</dbReference>
<dbReference type="SMART" id="SM00358">
    <property type="entry name" value="DSRM"/>
    <property type="match status" value="1"/>
</dbReference>
<sequence length="80" mass="8896">MVSDALFIAYKRAVNNWAQENNKSVEYTTVDSGPPSHVVWYCMIYVNQIPGLLGLVSASSKANAEEAAATQFWAHRDQYA</sequence>
<organism evidence="2 3">
    <name type="scientific">Pleurotus eryngii</name>
    <name type="common">Boletus of the steppes</name>
    <dbReference type="NCBI Taxonomy" id="5323"/>
    <lineage>
        <taxon>Eukaryota</taxon>
        <taxon>Fungi</taxon>
        <taxon>Dikarya</taxon>
        <taxon>Basidiomycota</taxon>
        <taxon>Agaricomycotina</taxon>
        <taxon>Agaricomycetes</taxon>
        <taxon>Agaricomycetidae</taxon>
        <taxon>Agaricales</taxon>
        <taxon>Pleurotineae</taxon>
        <taxon>Pleurotaceae</taxon>
        <taxon>Pleurotus</taxon>
    </lineage>
</organism>
<proteinExistence type="predicted"/>
<feature type="domain" description="DRBM" evidence="1">
    <location>
        <begin position="10"/>
        <end position="77"/>
    </location>
</feature>
<keyword evidence="3" id="KW-1185">Reference proteome</keyword>
<protein>
    <recommendedName>
        <fullName evidence="1">DRBM domain-containing protein</fullName>
    </recommendedName>
</protein>
<dbReference type="Gene3D" id="3.30.160.20">
    <property type="match status" value="1"/>
</dbReference>
<reference evidence="2" key="1">
    <citation type="submission" date="2020-11" db="EMBL/GenBank/DDBJ databases">
        <authorList>
            <consortium name="DOE Joint Genome Institute"/>
            <person name="Ahrendt S."/>
            <person name="Riley R."/>
            <person name="Andreopoulos W."/>
            <person name="Labutti K."/>
            <person name="Pangilinan J."/>
            <person name="Ruiz-Duenas F.J."/>
            <person name="Barrasa J.M."/>
            <person name="Sanchez-Garcia M."/>
            <person name="Camarero S."/>
            <person name="Miyauchi S."/>
            <person name="Serrano A."/>
            <person name="Linde D."/>
            <person name="Babiker R."/>
            <person name="Drula E."/>
            <person name="Ayuso-Fernandez I."/>
            <person name="Pacheco R."/>
            <person name="Padilla G."/>
            <person name="Ferreira P."/>
            <person name="Barriuso J."/>
            <person name="Kellner H."/>
            <person name="Castanera R."/>
            <person name="Alfaro M."/>
            <person name="Ramirez L."/>
            <person name="Pisabarro A.G."/>
            <person name="Kuo A."/>
            <person name="Tritt A."/>
            <person name="Lipzen A."/>
            <person name="He G."/>
            <person name="Yan M."/>
            <person name="Ng V."/>
            <person name="Cullen D."/>
            <person name="Martin F."/>
            <person name="Rosso M.-N."/>
            <person name="Henrissat B."/>
            <person name="Hibbett D."/>
            <person name="Martinez A.T."/>
            <person name="Grigoriev I.V."/>
        </authorList>
    </citation>
    <scope>NUCLEOTIDE SEQUENCE</scope>
    <source>
        <strain evidence="2">ATCC 90797</strain>
    </source>
</reference>
<evidence type="ECO:0000259" key="1">
    <source>
        <dbReference type="SMART" id="SM00358"/>
    </source>
</evidence>
<dbReference type="Pfam" id="PF00035">
    <property type="entry name" value="dsrm"/>
    <property type="match status" value="1"/>
</dbReference>
<dbReference type="AlphaFoldDB" id="A0A9P6DKD0"/>
<dbReference type="EMBL" id="MU154521">
    <property type="protein sequence ID" value="KAF9502164.1"/>
    <property type="molecule type" value="Genomic_DNA"/>
</dbReference>
<evidence type="ECO:0000313" key="3">
    <source>
        <dbReference type="Proteomes" id="UP000807025"/>
    </source>
</evidence>
<accession>A0A9P6DKD0</accession>
<name>A0A9P6DKD0_PLEER</name>
<dbReference type="Proteomes" id="UP000807025">
    <property type="component" value="Unassembled WGS sequence"/>
</dbReference>
<comment type="caution">
    <text evidence="2">The sequence shown here is derived from an EMBL/GenBank/DDBJ whole genome shotgun (WGS) entry which is preliminary data.</text>
</comment>